<dbReference type="AlphaFoldDB" id="A0AAU7VKS9"/>
<reference evidence="2" key="2">
    <citation type="submission" date="2024-06" db="EMBL/GenBank/DDBJ databases">
        <authorList>
            <person name="Petrova K.O."/>
            <person name="Toshchakov S.V."/>
            <person name="Boltjanskaja Y.V."/>
            <person name="Kevbrin V."/>
        </authorList>
    </citation>
    <scope>NUCLEOTIDE SEQUENCE</scope>
    <source>
        <strain evidence="2">Z-910T</strain>
    </source>
</reference>
<evidence type="ECO:0000259" key="1">
    <source>
        <dbReference type="Pfam" id="PF01882"/>
    </source>
</evidence>
<reference evidence="2" key="1">
    <citation type="journal article" date="2013" name="Extremophiles">
        <title>Proteinivorax tanatarense gen. nov., sp. nov., an anaerobic, haloalkaliphilic, proteolytic bacterium isolated from a decaying algal bloom, and proposal of Proteinivoraceae fam. nov.</title>
        <authorList>
            <person name="Kevbrin V."/>
            <person name="Boltyanskaya Y."/>
            <person name="Zhilina T."/>
            <person name="Kolganova T."/>
            <person name="Lavrentjeva E."/>
            <person name="Kuznetsov B."/>
        </authorList>
    </citation>
    <scope>NUCLEOTIDE SEQUENCE</scope>
    <source>
        <strain evidence="2">Z-910T</strain>
    </source>
</reference>
<dbReference type="InterPro" id="IPR002881">
    <property type="entry name" value="DUF58"/>
</dbReference>
<dbReference type="RefSeq" id="WP_350343392.1">
    <property type="nucleotide sequence ID" value="NZ_CP158367.1"/>
</dbReference>
<evidence type="ECO:0000313" key="2">
    <source>
        <dbReference type="EMBL" id="XBX74640.1"/>
    </source>
</evidence>
<organism evidence="2">
    <name type="scientific">Proteinivorax tanatarense</name>
    <dbReference type="NCBI Taxonomy" id="1260629"/>
    <lineage>
        <taxon>Bacteria</taxon>
        <taxon>Bacillati</taxon>
        <taxon>Bacillota</taxon>
        <taxon>Clostridia</taxon>
        <taxon>Eubacteriales</taxon>
        <taxon>Proteinivoracaceae</taxon>
        <taxon>Proteinivorax</taxon>
    </lineage>
</organism>
<dbReference type="PANTHER" id="PTHR34351:SF2">
    <property type="entry name" value="DUF58 DOMAIN-CONTAINING PROTEIN"/>
    <property type="match status" value="1"/>
</dbReference>
<accession>A0AAU7VKS9</accession>
<dbReference type="PANTHER" id="PTHR34351">
    <property type="entry name" value="SLR1927 PROTEIN-RELATED"/>
    <property type="match status" value="1"/>
</dbReference>
<sequence length="384" mass="44797">MWKLILIILGLYYVYYKCVAKWENIAFKKFDIKRKSSEVKIFPNEVTDYNLMIVNNKIFPLLWITLRYELPRGFTIIGEEESFQYKHGEVSVHRTLLSLLFFQKVSQKYKIFFKERGYYSLNKITAETSDYFGFKKISKDIDCPMIFVVYPNIYPLEDLIIKDSSYLGENLVKRWIMDDPTFFSGVREYTFNEPIKQIHWKATAKTGDMQVKVNDYTADMSTLYVLDLGYDRLTNNTDRSPLAERLIEVVAAYMHLSEENQYQYGFATNYLVYGNDIKSTFITPNRGNSHLLNCAEILSRLREYANIGIDNLLYQVSSKVSLSTVISISTHSIDDNLFVALKNLKLKGFEIEINTFEEEIENRPNISCLGKVNLVKRGDLDNGR</sequence>
<dbReference type="EMBL" id="CP158367">
    <property type="protein sequence ID" value="XBX74640.1"/>
    <property type="molecule type" value="Genomic_DNA"/>
</dbReference>
<dbReference type="Pfam" id="PF01882">
    <property type="entry name" value="DUF58"/>
    <property type="match status" value="1"/>
</dbReference>
<feature type="domain" description="DUF58" evidence="1">
    <location>
        <begin position="186"/>
        <end position="296"/>
    </location>
</feature>
<gene>
    <name evidence="2" type="ORF">PRVXT_002697</name>
</gene>
<protein>
    <submittedName>
        <fullName evidence="2">DUF58 domain-containing protein</fullName>
    </submittedName>
</protein>
<name>A0AAU7VKS9_9FIRM</name>
<proteinExistence type="predicted"/>